<dbReference type="AlphaFoldDB" id="A0A418SWK2"/>
<organism evidence="1 2">
    <name type="scientific">Paracoccus onubensis</name>
    <dbReference type="NCBI Taxonomy" id="1675788"/>
    <lineage>
        <taxon>Bacteria</taxon>
        <taxon>Pseudomonadati</taxon>
        <taxon>Pseudomonadota</taxon>
        <taxon>Alphaproteobacteria</taxon>
        <taxon>Rhodobacterales</taxon>
        <taxon>Paracoccaceae</taxon>
        <taxon>Paracoccus</taxon>
    </lineage>
</organism>
<name>A0A418SWK2_9RHOB</name>
<protein>
    <submittedName>
        <fullName evidence="1">Uncharacterized protein</fullName>
    </submittedName>
</protein>
<sequence>MATIPLLLPLDACVDHGKSKVHAIGGPPVIAQLTATDRAVIEDRYKARIENRLKVILYNAKGAYFNIAAYC</sequence>
<proteinExistence type="predicted"/>
<comment type="caution">
    <text evidence="1">The sequence shown here is derived from an EMBL/GenBank/DDBJ whole genome shotgun (WGS) entry which is preliminary data.</text>
</comment>
<gene>
    <name evidence="1" type="ORF">D3P04_09735</name>
</gene>
<reference evidence="2" key="1">
    <citation type="submission" date="2018-09" db="EMBL/GenBank/DDBJ databases">
        <title>Acidovorax cavernicola nov. sp. isolated from Gruta de las Maravillas (Aracena, Spain).</title>
        <authorList>
            <person name="Jurado V."/>
            <person name="Gutierrez-Patricio S."/>
            <person name="Gonzalez-Pimentel J.L."/>
            <person name="Miller A.Z."/>
            <person name="Laiz L."/>
            <person name="Saiz-Jimenez C."/>
        </authorList>
    </citation>
    <scope>NUCLEOTIDE SEQUENCE [LARGE SCALE GENOMIC DNA]</scope>
    <source>
        <strain evidence="2">1011MAR3C25</strain>
    </source>
</reference>
<accession>A0A418SWK2</accession>
<keyword evidence="2" id="KW-1185">Reference proteome</keyword>
<dbReference type="Proteomes" id="UP000284202">
    <property type="component" value="Unassembled WGS sequence"/>
</dbReference>
<evidence type="ECO:0000313" key="2">
    <source>
        <dbReference type="Proteomes" id="UP000284202"/>
    </source>
</evidence>
<dbReference type="EMBL" id="QZCG01000006">
    <property type="protein sequence ID" value="RJE85291.1"/>
    <property type="molecule type" value="Genomic_DNA"/>
</dbReference>
<evidence type="ECO:0000313" key="1">
    <source>
        <dbReference type="EMBL" id="RJE85291.1"/>
    </source>
</evidence>